<organism evidence="3 4">
    <name type="scientific">Desulfocicer vacuolatum DSM 3385</name>
    <dbReference type="NCBI Taxonomy" id="1121400"/>
    <lineage>
        <taxon>Bacteria</taxon>
        <taxon>Pseudomonadati</taxon>
        <taxon>Thermodesulfobacteriota</taxon>
        <taxon>Desulfobacteria</taxon>
        <taxon>Desulfobacterales</taxon>
        <taxon>Desulfobacteraceae</taxon>
        <taxon>Desulfocicer</taxon>
    </lineage>
</organism>
<dbReference type="Pfam" id="PF17955">
    <property type="entry name" value="Cas6b_N"/>
    <property type="match status" value="1"/>
</dbReference>
<reference evidence="3 4" key="1">
    <citation type="submission" date="2017-04" db="EMBL/GenBank/DDBJ databases">
        <authorList>
            <person name="Afonso C.L."/>
            <person name="Miller P.J."/>
            <person name="Scott M.A."/>
            <person name="Spackman E."/>
            <person name="Goraichik I."/>
            <person name="Dimitrov K.M."/>
            <person name="Suarez D.L."/>
            <person name="Swayne D.E."/>
        </authorList>
    </citation>
    <scope>NUCLEOTIDE SEQUENCE [LARGE SCALE GENOMIC DNA]</scope>
    <source>
        <strain evidence="3 4">DSM 3385</strain>
    </source>
</reference>
<keyword evidence="4" id="KW-1185">Reference proteome</keyword>
<dbReference type="EMBL" id="FWXY01000010">
    <property type="protein sequence ID" value="SMC78569.1"/>
    <property type="molecule type" value="Genomic_DNA"/>
</dbReference>
<evidence type="ECO:0000259" key="1">
    <source>
        <dbReference type="Pfam" id="PF17262"/>
    </source>
</evidence>
<proteinExistence type="predicted"/>
<sequence length="221" mass="25530">MKKATLYFNNIRLNPSQIHKLRGYVGNVFSEYDLIHNHDLDTGKYIYRYPLIQFKIIDKTPCIIALTEKAVQVFTKIFLTLDEIDIGGRIIPINEKDIKIENVDFGFSKETFVYEFITPWIALNQRNYGKFKDMKTIEDKRALLKRILTGNILSMAKYLGCHLEQDQRIQSTLNFRQAKATLKGKSMVGFEGMFKTNFLLPDHTGIGKSVSRGYGCIKKCI</sequence>
<feature type="domain" description="Cas6b N-terminal" evidence="2">
    <location>
        <begin position="4"/>
        <end position="102"/>
    </location>
</feature>
<evidence type="ECO:0000313" key="4">
    <source>
        <dbReference type="Proteomes" id="UP000192418"/>
    </source>
</evidence>
<dbReference type="STRING" id="1121400.SAMN02746065_11038"/>
<evidence type="ECO:0008006" key="5">
    <source>
        <dbReference type="Google" id="ProtNLM"/>
    </source>
</evidence>
<dbReference type="InterPro" id="IPR020209">
    <property type="entry name" value="Cas6b_C"/>
</dbReference>
<evidence type="ECO:0000313" key="3">
    <source>
        <dbReference type="EMBL" id="SMC78569.1"/>
    </source>
</evidence>
<dbReference type="OrthoDB" id="656505at2"/>
<dbReference type="RefSeq" id="WP_084069208.1">
    <property type="nucleotide sequence ID" value="NZ_FWXY01000010.1"/>
</dbReference>
<dbReference type="Proteomes" id="UP000192418">
    <property type="component" value="Unassembled WGS sequence"/>
</dbReference>
<dbReference type="Pfam" id="PF17262">
    <property type="entry name" value="Cas6b_C"/>
    <property type="match status" value="1"/>
</dbReference>
<evidence type="ECO:0000259" key="2">
    <source>
        <dbReference type="Pfam" id="PF17955"/>
    </source>
</evidence>
<gene>
    <name evidence="3" type="ORF">SAMN02746065_11038</name>
</gene>
<dbReference type="InterPro" id="IPR041528">
    <property type="entry name" value="Cas6b_N"/>
</dbReference>
<dbReference type="AlphaFoldDB" id="A0A1W2C068"/>
<protein>
    <recommendedName>
        <fullName evidence="5">DNA repair protein</fullName>
    </recommendedName>
</protein>
<accession>A0A1W2C068</accession>
<feature type="domain" description="Cas6b C-terminal" evidence="1">
    <location>
        <begin position="107"/>
        <end position="219"/>
    </location>
</feature>
<name>A0A1W2C068_9BACT</name>